<keyword evidence="1" id="KW-0812">Transmembrane</keyword>
<protein>
    <submittedName>
        <fullName evidence="2">Uncharacterized protein</fullName>
    </submittedName>
</protein>
<keyword evidence="3" id="KW-1185">Reference proteome</keyword>
<name>A0A9X0AP57_9HELO</name>
<evidence type="ECO:0000313" key="3">
    <source>
        <dbReference type="Proteomes" id="UP001152300"/>
    </source>
</evidence>
<organism evidence="2 3">
    <name type="scientific">Sclerotinia nivalis</name>
    <dbReference type="NCBI Taxonomy" id="352851"/>
    <lineage>
        <taxon>Eukaryota</taxon>
        <taxon>Fungi</taxon>
        <taxon>Dikarya</taxon>
        <taxon>Ascomycota</taxon>
        <taxon>Pezizomycotina</taxon>
        <taxon>Leotiomycetes</taxon>
        <taxon>Helotiales</taxon>
        <taxon>Sclerotiniaceae</taxon>
        <taxon>Sclerotinia</taxon>
    </lineage>
</organism>
<dbReference type="Proteomes" id="UP001152300">
    <property type="component" value="Unassembled WGS sequence"/>
</dbReference>
<keyword evidence="1" id="KW-0472">Membrane</keyword>
<feature type="transmembrane region" description="Helical" evidence="1">
    <location>
        <begin position="142"/>
        <end position="162"/>
    </location>
</feature>
<dbReference type="AlphaFoldDB" id="A0A9X0AP57"/>
<feature type="transmembrane region" description="Helical" evidence="1">
    <location>
        <begin position="113"/>
        <end position="136"/>
    </location>
</feature>
<keyword evidence="1" id="KW-1133">Transmembrane helix</keyword>
<accession>A0A9X0AP57</accession>
<proteinExistence type="predicted"/>
<evidence type="ECO:0000256" key="1">
    <source>
        <dbReference type="SAM" id="Phobius"/>
    </source>
</evidence>
<evidence type="ECO:0000313" key="2">
    <source>
        <dbReference type="EMBL" id="KAJ8065903.1"/>
    </source>
</evidence>
<comment type="caution">
    <text evidence="2">The sequence shown here is derived from an EMBL/GenBank/DDBJ whole genome shotgun (WGS) entry which is preliminary data.</text>
</comment>
<sequence length="172" mass="20265">MAQPPDDLERHHTRPRDPFDPNFLPRHRWLSRKEAHLWRAGVHADQLSARQQAEENAEGSGHSHEDLSCEQLDMMFQHDLYCETVSLKYNRKDRSNRLLLSNQIKLINHKFKLNLLCAQIIFLLFLSVTYLSYIILLCYSGYYYTALGLLMFISLCVCWLEYKQPLLPQALI</sequence>
<dbReference type="EMBL" id="JAPEIS010000005">
    <property type="protein sequence ID" value="KAJ8065903.1"/>
    <property type="molecule type" value="Genomic_DNA"/>
</dbReference>
<dbReference type="OrthoDB" id="3557137at2759"/>
<reference evidence="2" key="1">
    <citation type="submission" date="2022-11" db="EMBL/GenBank/DDBJ databases">
        <title>Genome Resource of Sclerotinia nivalis Strain SnTB1, a Plant Pathogen Isolated from American Ginseng.</title>
        <authorList>
            <person name="Fan S."/>
        </authorList>
    </citation>
    <scope>NUCLEOTIDE SEQUENCE</scope>
    <source>
        <strain evidence="2">SnTB1</strain>
    </source>
</reference>
<gene>
    <name evidence="2" type="ORF">OCU04_005004</name>
</gene>